<accession>A0ABM8GW67</accession>
<dbReference type="EMBL" id="AP027733">
    <property type="protein sequence ID" value="BDZ52722.1"/>
    <property type="molecule type" value="Genomic_DNA"/>
</dbReference>
<dbReference type="Proteomes" id="UP001321486">
    <property type="component" value="Plasmid pNBRC108728a"/>
</dbReference>
<sequence>MTNTTRPEATFDRDGYPTEEALDAILTFEGTAAEFVFFTQRLYRNGAVEIEAVTDDLGRDAFRIRYVTLGWSGCESVMSAIKYTLFMHFWRKSEAGGLDVFEVHRDQWNTNPGFWGDFRRKDGASPAEGAELDHRVELAHARKRALLLAANLIEDAVQAGDDVPTATGAVRAKAYDEIIAFSERVDLPATDLADDLTSRFDALCRLLEAEGHLTPLGTRQIKATLADSIDKH</sequence>
<proteinExistence type="predicted"/>
<geneLocation type="plasmid" evidence="1 2">
    <name>pNBRC108728a</name>
</geneLocation>
<evidence type="ECO:0000313" key="1">
    <source>
        <dbReference type="EMBL" id="BDZ52722.1"/>
    </source>
</evidence>
<gene>
    <name evidence="1" type="ORF">GCM10025867_49630</name>
</gene>
<reference evidence="2" key="1">
    <citation type="journal article" date="2019" name="Int. J. Syst. Evol. Microbiol.">
        <title>The Global Catalogue of Microorganisms (GCM) 10K type strain sequencing project: providing services to taxonomists for standard genome sequencing and annotation.</title>
        <authorList>
            <consortium name="The Broad Institute Genomics Platform"/>
            <consortium name="The Broad Institute Genome Sequencing Center for Infectious Disease"/>
            <person name="Wu L."/>
            <person name="Ma J."/>
        </authorList>
    </citation>
    <scope>NUCLEOTIDE SEQUENCE [LARGE SCALE GENOMIC DNA]</scope>
    <source>
        <strain evidence="2">NBRC 108728</strain>
    </source>
</reference>
<dbReference type="RefSeq" id="WP_286347003.1">
    <property type="nucleotide sequence ID" value="NZ_AP027733.1"/>
</dbReference>
<organism evidence="1 2">
    <name type="scientific">Frondihabitans sucicola</name>
    <dbReference type="NCBI Taxonomy" id="1268041"/>
    <lineage>
        <taxon>Bacteria</taxon>
        <taxon>Bacillati</taxon>
        <taxon>Actinomycetota</taxon>
        <taxon>Actinomycetes</taxon>
        <taxon>Micrococcales</taxon>
        <taxon>Microbacteriaceae</taxon>
        <taxon>Frondihabitans</taxon>
    </lineage>
</organism>
<evidence type="ECO:0000313" key="2">
    <source>
        <dbReference type="Proteomes" id="UP001321486"/>
    </source>
</evidence>
<keyword evidence="2" id="KW-1185">Reference proteome</keyword>
<protein>
    <submittedName>
        <fullName evidence="1">Uncharacterized protein</fullName>
    </submittedName>
</protein>
<keyword evidence="1" id="KW-0614">Plasmid</keyword>
<name>A0ABM8GW67_9MICO</name>